<dbReference type="PANTHER" id="PTHR30136:SF35">
    <property type="entry name" value="HTH-TYPE TRANSCRIPTIONAL REGULATOR RV1719"/>
    <property type="match status" value="1"/>
</dbReference>
<dbReference type="SUPFAM" id="SSF46785">
    <property type="entry name" value="Winged helix' DNA-binding domain"/>
    <property type="match status" value="1"/>
</dbReference>
<dbReference type="AlphaFoldDB" id="A0A853FZP0"/>
<dbReference type="PANTHER" id="PTHR30136">
    <property type="entry name" value="HELIX-TURN-HELIX TRANSCRIPTIONAL REGULATOR, ICLR FAMILY"/>
    <property type="match status" value="1"/>
</dbReference>
<dbReference type="InterPro" id="IPR005471">
    <property type="entry name" value="Tscrpt_reg_IclR_N"/>
</dbReference>
<dbReference type="InterPro" id="IPR014757">
    <property type="entry name" value="Tscrpt_reg_IclR_C"/>
</dbReference>
<dbReference type="SUPFAM" id="SSF55781">
    <property type="entry name" value="GAF domain-like"/>
    <property type="match status" value="1"/>
</dbReference>
<keyword evidence="1" id="KW-0805">Transcription regulation</keyword>
<name>A0A853FZP0_9BURK</name>
<evidence type="ECO:0000259" key="5">
    <source>
        <dbReference type="PROSITE" id="PS51078"/>
    </source>
</evidence>
<accession>A0A853FZP0</accession>
<dbReference type="Gene3D" id="3.30.450.40">
    <property type="match status" value="1"/>
</dbReference>
<evidence type="ECO:0000259" key="4">
    <source>
        <dbReference type="PROSITE" id="PS51077"/>
    </source>
</evidence>
<dbReference type="RefSeq" id="WP_180155657.1">
    <property type="nucleotide sequence ID" value="NZ_JACCEM010000006.1"/>
</dbReference>
<feature type="domain" description="HTH iclR-type" evidence="4">
    <location>
        <begin position="8"/>
        <end position="69"/>
    </location>
</feature>
<evidence type="ECO:0000256" key="2">
    <source>
        <dbReference type="ARBA" id="ARBA00023125"/>
    </source>
</evidence>
<dbReference type="PROSITE" id="PS51077">
    <property type="entry name" value="HTH_ICLR"/>
    <property type="match status" value="1"/>
</dbReference>
<evidence type="ECO:0000313" key="6">
    <source>
        <dbReference type="EMBL" id="NYT50063.1"/>
    </source>
</evidence>
<dbReference type="Gene3D" id="1.10.10.10">
    <property type="entry name" value="Winged helix-like DNA-binding domain superfamily/Winged helix DNA-binding domain"/>
    <property type="match status" value="1"/>
</dbReference>
<evidence type="ECO:0000256" key="3">
    <source>
        <dbReference type="ARBA" id="ARBA00023163"/>
    </source>
</evidence>
<keyword evidence="7" id="KW-1185">Reference proteome</keyword>
<dbReference type="InterPro" id="IPR029016">
    <property type="entry name" value="GAF-like_dom_sf"/>
</dbReference>
<dbReference type="InterPro" id="IPR036388">
    <property type="entry name" value="WH-like_DNA-bd_sf"/>
</dbReference>
<dbReference type="EMBL" id="JACCEM010000006">
    <property type="protein sequence ID" value="NYT50063.1"/>
    <property type="molecule type" value="Genomic_DNA"/>
</dbReference>
<evidence type="ECO:0000313" key="7">
    <source>
        <dbReference type="Proteomes" id="UP000559809"/>
    </source>
</evidence>
<reference evidence="6 7" key="1">
    <citation type="submission" date="2020-07" db="EMBL/GenBank/DDBJ databases">
        <title>Taxonomic revisions and descriptions of new bacterial species based on genomic comparisons in the high-G+C-content subgroup of the family Alcaligenaceae.</title>
        <authorList>
            <person name="Szabo A."/>
            <person name="Felfoldi T."/>
        </authorList>
    </citation>
    <scope>NUCLEOTIDE SEQUENCE [LARGE SCALE GENOMIC DNA]</scope>
    <source>
        <strain evidence="6 7">LMG 24012</strain>
    </source>
</reference>
<organism evidence="6 7">
    <name type="scientific">Parapusillimonas granuli</name>
    <dbReference type="NCBI Taxonomy" id="380911"/>
    <lineage>
        <taxon>Bacteria</taxon>
        <taxon>Pseudomonadati</taxon>
        <taxon>Pseudomonadota</taxon>
        <taxon>Betaproteobacteria</taxon>
        <taxon>Burkholderiales</taxon>
        <taxon>Alcaligenaceae</taxon>
        <taxon>Parapusillimonas</taxon>
    </lineage>
</organism>
<keyword evidence="3" id="KW-0804">Transcription</keyword>
<protein>
    <submittedName>
        <fullName evidence="6">IclR family transcriptional regulator</fullName>
    </submittedName>
</protein>
<dbReference type="Pfam" id="PF09339">
    <property type="entry name" value="HTH_IclR"/>
    <property type="match status" value="1"/>
</dbReference>
<comment type="caution">
    <text evidence="6">The sequence shown here is derived from an EMBL/GenBank/DDBJ whole genome shotgun (WGS) entry which is preliminary data.</text>
</comment>
<dbReference type="Proteomes" id="UP000559809">
    <property type="component" value="Unassembled WGS sequence"/>
</dbReference>
<keyword evidence="2" id="KW-0238">DNA-binding</keyword>
<feature type="domain" description="IclR-ED" evidence="5">
    <location>
        <begin position="70"/>
        <end position="251"/>
    </location>
</feature>
<dbReference type="GO" id="GO:0003677">
    <property type="term" value="F:DNA binding"/>
    <property type="evidence" value="ECO:0007669"/>
    <property type="project" value="UniProtKB-KW"/>
</dbReference>
<dbReference type="GO" id="GO:0003700">
    <property type="term" value="F:DNA-binding transcription factor activity"/>
    <property type="evidence" value="ECO:0007669"/>
    <property type="project" value="TreeGrafter"/>
</dbReference>
<evidence type="ECO:0000256" key="1">
    <source>
        <dbReference type="ARBA" id="ARBA00023015"/>
    </source>
</evidence>
<dbReference type="InterPro" id="IPR050707">
    <property type="entry name" value="HTH_MetabolicPath_Reg"/>
</dbReference>
<sequence>MSLSPLFIQSLEKGLLVLEAFGRHETMNLQEMSRAVGISTSSAQRVAYTLEQLGYIGRQPGSKRYRLAVKAMSLGYSYLARERLFRSAHAILHRLHQECGESVNFSVPDGDDMVFVMRIHTFKHVPVYMPIGARIPITASASGRAVLASLPPEEVDELLARTTLVRHTPRTTMDVGSLRRIIDEAREEGFAYADEEFFAGDVNVAAAVFNEAHRPVAAVNISVPKPRWDVARARQELGPMAVRAARAISAG</sequence>
<dbReference type="PROSITE" id="PS51078">
    <property type="entry name" value="ICLR_ED"/>
    <property type="match status" value="1"/>
</dbReference>
<proteinExistence type="predicted"/>
<dbReference type="SMART" id="SM00346">
    <property type="entry name" value="HTH_ICLR"/>
    <property type="match status" value="1"/>
</dbReference>
<gene>
    <name evidence="6" type="ORF">H0A72_12155</name>
</gene>
<dbReference type="GO" id="GO:0045892">
    <property type="term" value="P:negative regulation of DNA-templated transcription"/>
    <property type="evidence" value="ECO:0007669"/>
    <property type="project" value="TreeGrafter"/>
</dbReference>
<dbReference type="Pfam" id="PF01614">
    <property type="entry name" value="IclR_C"/>
    <property type="match status" value="1"/>
</dbReference>
<dbReference type="InterPro" id="IPR036390">
    <property type="entry name" value="WH_DNA-bd_sf"/>
</dbReference>